<dbReference type="GO" id="GO:0051287">
    <property type="term" value="F:NAD binding"/>
    <property type="evidence" value="ECO:0007669"/>
    <property type="project" value="InterPro"/>
</dbReference>
<dbReference type="STRING" id="241244.ATY39_04370"/>
<feature type="domain" description="D-isomer specific 2-hydroxyacid dehydrogenase catalytic" evidence="5">
    <location>
        <begin position="23"/>
        <end position="316"/>
    </location>
</feature>
<reference evidence="7 8" key="1">
    <citation type="journal article" date="2016" name="Genome Announc.">
        <title>Whole-Genome Sequence of Rummeliibacillus stabekisii Strain PP9 Isolated from Antarctic Soil.</title>
        <authorList>
            <person name="da Mota F.F."/>
            <person name="Vollu R.E."/>
            <person name="Jurelevicius D."/>
            <person name="Seldin L."/>
        </authorList>
    </citation>
    <scope>NUCLEOTIDE SEQUENCE [LARGE SCALE GENOMIC DNA]</scope>
    <source>
        <strain evidence="7 8">PP9</strain>
    </source>
</reference>
<dbReference type="InterPro" id="IPR006139">
    <property type="entry name" value="D-isomer_2_OHA_DH_cat_dom"/>
</dbReference>
<accession>A0A143HB51</accession>
<evidence type="ECO:0000256" key="3">
    <source>
        <dbReference type="ARBA" id="ARBA00023027"/>
    </source>
</evidence>
<gene>
    <name evidence="7" type="ORF">ATY39_04370</name>
</gene>
<protein>
    <submittedName>
        <fullName evidence="7">Hydroxyacid dehydrogenase</fullName>
    </submittedName>
</protein>
<dbReference type="GO" id="GO:0016616">
    <property type="term" value="F:oxidoreductase activity, acting on the CH-OH group of donors, NAD or NADP as acceptor"/>
    <property type="evidence" value="ECO:0007669"/>
    <property type="project" value="InterPro"/>
</dbReference>
<evidence type="ECO:0000259" key="5">
    <source>
        <dbReference type="Pfam" id="PF00389"/>
    </source>
</evidence>
<keyword evidence="3" id="KW-0520">NAD</keyword>
<dbReference type="EMBL" id="CP014806">
    <property type="protein sequence ID" value="AMW98746.1"/>
    <property type="molecule type" value="Genomic_DNA"/>
</dbReference>
<evidence type="ECO:0000259" key="6">
    <source>
        <dbReference type="Pfam" id="PF02826"/>
    </source>
</evidence>
<evidence type="ECO:0000313" key="8">
    <source>
        <dbReference type="Proteomes" id="UP000076021"/>
    </source>
</evidence>
<organism evidence="7 8">
    <name type="scientific">Rummeliibacillus stabekisii</name>
    <dbReference type="NCBI Taxonomy" id="241244"/>
    <lineage>
        <taxon>Bacteria</taxon>
        <taxon>Bacillati</taxon>
        <taxon>Bacillota</taxon>
        <taxon>Bacilli</taxon>
        <taxon>Bacillales</taxon>
        <taxon>Caryophanaceae</taxon>
        <taxon>Rummeliibacillus</taxon>
    </lineage>
</organism>
<dbReference type="FunFam" id="3.40.50.720:FF:000203">
    <property type="entry name" value="D-3-phosphoglycerate dehydrogenase (SerA)"/>
    <property type="match status" value="1"/>
</dbReference>
<keyword evidence="8" id="KW-1185">Reference proteome</keyword>
<comment type="similarity">
    <text evidence="1 4">Belongs to the D-isomer specific 2-hydroxyacid dehydrogenase family.</text>
</comment>
<dbReference type="PANTHER" id="PTHR42789:SF1">
    <property type="entry name" value="D-ISOMER SPECIFIC 2-HYDROXYACID DEHYDROGENASE FAMILY PROTEIN (AFU_ORTHOLOGUE AFUA_6G10090)"/>
    <property type="match status" value="1"/>
</dbReference>
<dbReference type="Gene3D" id="3.40.50.720">
    <property type="entry name" value="NAD(P)-binding Rossmann-like Domain"/>
    <property type="match status" value="2"/>
</dbReference>
<dbReference type="Pfam" id="PF00389">
    <property type="entry name" value="2-Hacid_dh"/>
    <property type="match status" value="1"/>
</dbReference>
<reference evidence="8" key="2">
    <citation type="submission" date="2016-03" db="EMBL/GenBank/DDBJ databases">
        <authorList>
            <person name="Ploux O."/>
        </authorList>
    </citation>
    <scope>NUCLEOTIDE SEQUENCE [LARGE SCALE GENOMIC DNA]</scope>
    <source>
        <strain evidence="8">PP9</strain>
    </source>
</reference>
<dbReference type="SUPFAM" id="SSF51735">
    <property type="entry name" value="NAD(P)-binding Rossmann-fold domains"/>
    <property type="match status" value="1"/>
</dbReference>
<dbReference type="AlphaFoldDB" id="A0A143HB51"/>
<evidence type="ECO:0000256" key="1">
    <source>
        <dbReference type="ARBA" id="ARBA00005854"/>
    </source>
</evidence>
<keyword evidence="2 4" id="KW-0560">Oxidoreductase</keyword>
<dbReference type="InterPro" id="IPR036291">
    <property type="entry name" value="NAD(P)-bd_dom_sf"/>
</dbReference>
<proteinExistence type="inferred from homology"/>
<dbReference type="PANTHER" id="PTHR42789">
    <property type="entry name" value="D-ISOMER SPECIFIC 2-HYDROXYACID DEHYDROGENASE FAMILY PROTEIN (AFU_ORTHOLOGUE AFUA_6G10090)"/>
    <property type="match status" value="1"/>
</dbReference>
<sequence>MKLKCAILDDYQKTALDFANWSSIEDQVEVTAFHQHFHTENQIVDKIKDFDIVIIMRERTPFNAAMFGRLPKLKLLVTTGMRNASIDLTAAKKCGVIVCGTSSGSEPPTELAWGLILNLARHITEEHNNFRQKGSWQLSVGEDLYGKCFGIIGLGKIGTKMATIAQAFGMDVVAWSENLTKEKTDSLGVRKAASLAELLRQSDYVSIHLVLSDRTRNLITSNELKEMKPSAFLINTSRAPIINQRDLIEALENEVLAGAGLDVYEEEPLSENHPFRTLPNVLATPHLGYVSRSNYEKYYGEALEDIREYLLGSPIRTLI</sequence>
<evidence type="ECO:0000313" key="7">
    <source>
        <dbReference type="EMBL" id="AMW98746.1"/>
    </source>
</evidence>
<feature type="domain" description="D-isomer specific 2-hydroxyacid dehydrogenase NAD-binding" evidence="6">
    <location>
        <begin position="114"/>
        <end position="288"/>
    </location>
</feature>
<dbReference type="Proteomes" id="UP000076021">
    <property type="component" value="Chromosome"/>
</dbReference>
<dbReference type="SUPFAM" id="SSF52283">
    <property type="entry name" value="Formate/glycerate dehydrogenase catalytic domain-like"/>
    <property type="match status" value="1"/>
</dbReference>
<evidence type="ECO:0000256" key="2">
    <source>
        <dbReference type="ARBA" id="ARBA00023002"/>
    </source>
</evidence>
<dbReference type="Pfam" id="PF02826">
    <property type="entry name" value="2-Hacid_dh_C"/>
    <property type="match status" value="1"/>
</dbReference>
<dbReference type="OrthoDB" id="9805416at2"/>
<dbReference type="CDD" id="cd12169">
    <property type="entry name" value="PGDH_like_1"/>
    <property type="match status" value="1"/>
</dbReference>
<name>A0A143HB51_9BACL</name>
<evidence type="ECO:0000256" key="4">
    <source>
        <dbReference type="RuleBase" id="RU003719"/>
    </source>
</evidence>
<dbReference type="InterPro" id="IPR050857">
    <property type="entry name" value="D-2-hydroxyacid_DH"/>
</dbReference>
<dbReference type="RefSeq" id="WP_066786370.1">
    <property type="nucleotide sequence ID" value="NZ_CP014806.1"/>
</dbReference>
<dbReference type="KEGG" id="rst:ATY39_04370"/>
<dbReference type="InterPro" id="IPR006140">
    <property type="entry name" value="D-isomer_DH_NAD-bd"/>
</dbReference>